<dbReference type="Proteomes" id="UP001189225">
    <property type="component" value="Unassembled WGS sequence"/>
</dbReference>
<name>A0AB72WX74_9RALS</name>
<dbReference type="Pfam" id="PF14301">
    <property type="entry name" value="DUF4376"/>
    <property type="match status" value="1"/>
</dbReference>
<accession>A0AB72WX74</accession>
<evidence type="ECO:0000313" key="3">
    <source>
        <dbReference type="Proteomes" id="UP001189225"/>
    </source>
</evidence>
<comment type="caution">
    <text evidence="2">The sequence shown here is derived from an EMBL/GenBank/DDBJ whole genome shotgun (WGS) entry which is preliminary data.</text>
</comment>
<protein>
    <recommendedName>
        <fullName evidence="1">DUF4376 domain-containing protein</fullName>
    </recommendedName>
</protein>
<keyword evidence="3" id="KW-1185">Reference proteome</keyword>
<dbReference type="RefSeq" id="WP_316898707.1">
    <property type="nucleotide sequence ID" value="NZ_CATWHI010000001.1"/>
</dbReference>
<dbReference type="InterPro" id="IPR025484">
    <property type="entry name" value="DUF4376"/>
</dbReference>
<proteinExistence type="predicted"/>
<evidence type="ECO:0000313" key="2">
    <source>
        <dbReference type="EMBL" id="CAJ0737655.1"/>
    </source>
</evidence>
<gene>
    <name evidence="2" type="ORF">R16034_00801</name>
</gene>
<feature type="domain" description="DUF4376" evidence="1">
    <location>
        <begin position="72"/>
        <end position="183"/>
    </location>
</feature>
<dbReference type="AlphaFoldDB" id="A0AB72WX74"/>
<sequence length="190" mass="20234">MKTYAYIENGVVVEIIGPAADADGKEILISERFSSNFVAKLVDVTNAQPKPSAGWGYDGVKFSATLPITLAQAQAVQIDKINAACATDLIGGFTSSALGSARNYGSNDNDQRNLLNAALASQGQASSWVTQLWCANGAVWSLADHTAAQVQQVNTDWLAFRLSRQRKCADLREKISAATDPQVALSIAWG</sequence>
<organism evidence="2 3">
    <name type="scientific">Ralstonia edaphi</name>
    <dbReference type="NCBI Taxonomy" id="3058599"/>
    <lineage>
        <taxon>Bacteria</taxon>
        <taxon>Pseudomonadati</taxon>
        <taxon>Pseudomonadota</taxon>
        <taxon>Betaproteobacteria</taxon>
        <taxon>Burkholderiales</taxon>
        <taxon>Burkholderiaceae</taxon>
        <taxon>Ralstonia</taxon>
    </lineage>
</organism>
<dbReference type="EMBL" id="CATWHI010000001">
    <property type="protein sequence ID" value="CAJ0737655.1"/>
    <property type="molecule type" value="Genomic_DNA"/>
</dbReference>
<reference evidence="2 3" key="1">
    <citation type="submission" date="2023-07" db="EMBL/GenBank/DDBJ databases">
        <authorList>
            <person name="Peeters C."/>
        </authorList>
    </citation>
    <scope>NUCLEOTIDE SEQUENCE [LARGE SCALE GENOMIC DNA]</scope>
    <source>
        <strain evidence="2 3">R-16034</strain>
    </source>
</reference>
<evidence type="ECO:0000259" key="1">
    <source>
        <dbReference type="Pfam" id="PF14301"/>
    </source>
</evidence>